<keyword evidence="9" id="KW-0539">Nucleus</keyword>
<dbReference type="GO" id="GO:0015031">
    <property type="term" value="P:protein transport"/>
    <property type="evidence" value="ECO:0007669"/>
    <property type="project" value="UniProtKB-KW"/>
</dbReference>
<evidence type="ECO:0000256" key="7">
    <source>
        <dbReference type="ARBA" id="ARBA00022490"/>
    </source>
</evidence>
<comment type="similarity">
    <text evidence="4">Belongs to the IWR1/SLC7A6OS family.</text>
</comment>
<evidence type="ECO:0000259" key="11">
    <source>
        <dbReference type="Pfam" id="PF08574"/>
    </source>
</evidence>
<evidence type="ECO:0000256" key="10">
    <source>
        <dbReference type="SAM" id="MobiDB-lite"/>
    </source>
</evidence>
<evidence type="ECO:0000256" key="9">
    <source>
        <dbReference type="ARBA" id="ARBA00023242"/>
    </source>
</evidence>
<dbReference type="InterPro" id="IPR040218">
    <property type="entry name" value="SLC7A6OS"/>
</dbReference>
<comment type="caution">
    <text evidence="12">The sequence shown here is derived from an EMBL/GenBank/DDBJ whole genome shotgun (WGS) entry which is preliminary data.</text>
</comment>
<feature type="compositionally biased region" description="Acidic residues" evidence="10">
    <location>
        <begin position="284"/>
        <end position="305"/>
    </location>
</feature>
<dbReference type="GO" id="GO:0005634">
    <property type="term" value="C:nucleus"/>
    <property type="evidence" value="ECO:0007669"/>
    <property type="project" value="UniProtKB-SubCell"/>
</dbReference>
<evidence type="ECO:0000313" key="13">
    <source>
        <dbReference type="Proteomes" id="UP000030108"/>
    </source>
</evidence>
<organism evidence="12 13">
    <name type="scientific">Rhizoctonia solani AG-3 Rhs1AP</name>
    <dbReference type="NCBI Taxonomy" id="1086054"/>
    <lineage>
        <taxon>Eukaryota</taxon>
        <taxon>Fungi</taxon>
        <taxon>Dikarya</taxon>
        <taxon>Basidiomycota</taxon>
        <taxon>Agaricomycotina</taxon>
        <taxon>Agaricomycetes</taxon>
        <taxon>Cantharellales</taxon>
        <taxon>Ceratobasidiaceae</taxon>
        <taxon>Rhizoctonia</taxon>
    </lineage>
</organism>
<keyword evidence="6" id="KW-0813">Transport</keyword>
<evidence type="ECO:0000256" key="5">
    <source>
        <dbReference type="ARBA" id="ARBA00017036"/>
    </source>
</evidence>
<evidence type="ECO:0000256" key="8">
    <source>
        <dbReference type="ARBA" id="ARBA00022927"/>
    </source>
</evidence>
<evidence type="ECO:0000256" key="1">
    <source>
        <dbReference type="ARBA" id="ARBA00003202"/>
    </source>
</evidence>
<dbReference type="InterPro" id="IPR013883">
    <property type="entry name" value="TF_Iwr1_dom"/>
</dbReference>
<dbReference type="PANTHER" id="PTHR31196">
    <property type="entry name" value="RNA POLYMERASE II NUCLEAR LOCALIZATION PROTEIN SLC7A6OS-RELATED"/>
    <property type="match status" value="1"/>
</dbReference>
<keyword evidence="8" id="KW-0653">Protein transport</keyword>
<reference evidence="13" key="1">
    <citation type="journal article" date="2014" name="Genome Announc.">
        <title>Draft genome sequence of the plant-pathogenic soil fungus Rhizoctonia solani anastomosis group 3 strain Rhs1AP.</title>
        <authorList>
            <person name="Cubeta M.A."/>
            <person name="Thomas E."/>
            <person name="Dean R.A."/>
            <person name="Jabaji S."/>
            <person name="Neate S.M."/>
            <person name="Tavantzis S."/>
            <person name="Toda T."/>
            <person name="Vilgalys R."/>
            <person name="Bharathan N."/>
            <person name="Fedorova-Abrams N."/>
            <person name="Pakala S.B."/>
            <person name="Pakala S.M."/>
            <person name="Zafar N."/>
            <person name="Joardar V."/>
            <person name="Losada L."/>
            <person name="Nierman W.C."/>
        </authorList>
    </citation>
    <scope>NUCLEOTIDE SEQUENCE [LARGE SCALE GENOMIC DNA]</scope>
    <source>
        <strain evidence="13">AG-3</strain>
    </source>
</reference>
<dbReference type="GO" id="GO:0032502">
    <property type="term" value="P:developmental process"/>
    <property type="evidence" value="ECO:0007669"/>
    <property type="project" value="TreeGrafter"/>
</dbReference>
<dbReference type="Pfam" id="PF08574">
    <property type="entry name" value="Iwr1"/>
    <property type="match status" value="1"/>
</dbReference>
<feature type="compositionally biased region" description="Low complexity" evidence="10">
    <location>
        <begin position="155"/>
        <end position="170"/>
    </location>
</feature>
<evidence type="ECO:0000256" key="6">
    <source>
        <dbReference type="ARBA" id="ARBA00022448"/>
    </source>
</evidence>
<feature type="region of interest" description="Disordered" evidence="10">
    <location>
        <begin position="216"/>
        <end position="239"/>
    </location>
</feature>
<proteinExistence type="inferred from homology"/>
<evidence type="ECO:0000256" key="2">
    <source>
        <dbReference type="ARBA" id="ARBA00004123"/>
    </source>
</evidence>
<evidence type="ECO:0000313" key="12">
    <source>
        <dbReference type="EMBL" id="EUC65341.1"/>
    </source>
</evidence>
<name>X8JQ96_9AGAM</name>
<feature type="region of interest" description="Disordered" evidence="10">
    <location>
        <begin position="114"/>
        <end position="170"/>
    </location>
</feature>
<feature type="compositionally biased region" description="Low complexity" evidence="10">
    <location>
        <begin position="117"/>
        <end position="143"/>
    </location>
</feature>
<comment type="function">
    <text evidence="1">Directs RNA polymerase II nuclear import.</text>
</comment>
<dbReference type="AlphaFoldDB" id="X8JQ96"/>
<dbReference type="Proteomes" id="UP000030108">
    <property type="component" value="Unassembled WGS sequence"/>
</dbReference>
<evidence type="ECO:0000256" key="3">
    <source>
        <dbReference type="ARBA" id="ARBA00004496"/>
    </source>
</evidence>
<comment type="subcellular location">
    <subcellularLocation>
        <location evidence="3">Cytoplasm</location>
    </subcellularLocation>
    <subcellularLocation>
        <location evidence="2">Nucleus</location>
    </subcellularLocation>
</comment>
<dbReference type="PANTHER" id="PTHR31196:SF2">
    <property type="entry name" value="RNA POLYMERASE II NUCLEAR LOCALIZATION PROTEIN SLC7A6OS-RELATED"/>
    <property type="match status" value="1"/>
</dbReference>
<feature type="domain" description="Transcription factor Iwr1" evidence="11">
    <location>
        <begin position="247"/>
        <end position="316"/>
    </location>
</feature>
<protein>
    <recommendedName>
        <fullName evidence="5">Probable RNA polymerase II nuclear localization protein SLC7A6OS</fullName>
    </recommendedName>
</protein>
<feature type="region of interest" description="Disordered" evidence="10">
    <location>
        <begin position="276"/>
        <end position="324"/>
    </location>
</feature>
<sequence length="375" mass="40813">MAVASGDYSRAIFVKRKRVDEPMDALMIDLPSQQKRYRGAGEGQGMFTLAETMTEDPSLLDDQKAKDLHKRLAMINQEPRASPKVSSPVAMVMSPPGVPRSAPPPTREYKVLRTARAPSSAVTSNTTSSTSAASAGTATAPVSAPIPIPIPGQPLPSTTTSVTAPATDVTESSESKFVLYEAVLAAPVAVEPEEPSPEMQEFQDLLQEYLRVNEISLDAPPPRKPVTSNTPAALSKKSLEEDDDEVYVWDVFYQRPNLSEDLSIWDGLANVGTLTGLPPTDGDILADEEDSDSVKDEADEDSNEEDFYRNDYPDTESDSDGEPEHPIVMLINRMTHPISIQPTKAMVTMNGDNVCAQLELLFLALIYVSHTTVKY</sequence>
<dbReference type="OrthoDB" id="6255506at2759"/>
<accession>X8JQ96</accession>
<dbReference type="EMBL" id="JATN01000311">
    <property type="protein sequence ID" value="EUC65341.1"/>
    <property type="molecule type" value="Genomic_DNA"/>
</dbReference>
<gene>
    <name evidence="12" type="ORF">RSOL_445060</name>
</gene>
<evidence type="ECO:0000256" key="4">
    <source>
        <dbReference type="ARBA" id="ARBA00010218"/>
    </source>
</evidence>
<keyword evidence="7" id="KW-0963">Cytoplasm</keyword>
<dbReference type="GO" id="GO:0005737">
    <property type="term" value="C:cytoplasm"/>
    <property type="evidence" value="ECO:0007669"/>
    <property type="project" value="UniProtKB-SubCell"/>
</dbReference>
<feature type="compositionally biased region" description="Pro residues" evidence="10">
    <location>
        <begin position="144"/>
        <end position="154"/>
    </location>
</feature>